<evidence type="ECO:0000259" key="2">
    <source>
        <dbReference type="Pfam" id="PF15072"/>
    </source>
</evidence>
<evidence type="ECO:0000256" key="1">
    <source>
        <dbReference type="SAM" id="MobiDB-lite"/>
    </source>
</evidence>
<dbReference type="AlphaFoldDB" id="A0AB40B4C2"/>
<dbReference type="InterPro" id="IPR058570">
    <property type="entry name" value="HROB_OB"/>
</dbReference>
<dbReference type="Proteomes" id="UP001515500">
    <property type="component" value="Chromosome 4"/>
</dbReference>
<name>A0AB40B4C2_DIOCR</name>
<accession>A0AB40B4C2</accession>
<reference evidence="4" key="1">
    <citation type="submission" date="2025-08" db="UniProtKB">
        <authorList>
            <consortium name="RefSeq"/>
        </authorList>
    </citation>
    <scope>IDENTIFICATION</scope>
</reference>
<feature type="region of interest" description="Disordered" evidence="1">
    <location>
        <begin position="1"/>
        <end position="68"/>
    </location>
</feature>
<feature type="compositionally biased region" description="Polar residues" evidence="1">
    <location>
        <begin position="50"/>
        <end position="59"/>
    </location>
</feature>
<dbReference type="InterPro" id="IPR028045">
    <property type="entry name" value="HROB"/>
</dbReference>
<organism evidence="3 4">
    <name type="scientific">Dioscorea cayennensis subsp. rotundata</name>
    <name type="common">White Guinea yam</name>
    <name type="synonym">Dioscorea rotundata</name>
    <dbReference type="NCBI Taxonomy" id="55577"/>
    <lineage>
        <taxon>Eukaryota</taxon>
        <taxon>Viridiplantae</taxon>
        <taxon>Streptophyta</taxon>
        <taxon>Embryophyta</taxon>
        <taxon>Tracheophyta</taxon>
        <taxon>Spermatophyta</taxon>
        <taxon>Magnoliopsida</taxon>
        <taxon>Liliopsida</taxon>
        <taxon>Dioscoreales</taxon>
        <taxon>Dioscoreaceae</taxon>
        <taxon>Dioscorea</taxon>
    </lineage>
</organism>
<feature type="domain" description="Homologous recombination OB-fold protein OB-fold" evidence="2">
    <location>
        <begin position="160"/>
        <end position="219"/>
    </location>
</feature>
<dbReference type="Pfam" id="PF15072">
    <property type="entry name" value="HROB"/>
    <property type="match status" value="1"/>
</dbReference>
<protein>
    <submittedName>
        <fullName evidence="4">Uncharacterized protein LOC120258750</fullName>
    </submittedName>
</protein>
<dbReference type="PANTHER" id="PTHR14523:SF1">
    <property type="entry name" value="HOMOLOGOUS RECOMBINATION OB-FOLD PROTEIN"/>
    <property type="match status" value="1"/>
</dbReference>
<feature type="compositionally biased region" description="Pro residues" evidence="1">
    <location>
        <begin position="24"/>
        <end position="36"/>
    </location>
</feature>
<dbReference type="RefSeq" id="XP_039122120.1">
    <property type="nucleotide sequence ID" value="XM_039266186.1"/>
</dbReference>
<dbReference type="GeneID" id="120258750"/>
<keyword evidence="3" id="KW-1185">Reference proteome</keyword>
<gene>
    <name evidence="4" type="primary">LOC120258750</name>
</gene>
<dbReference type="PANTHER" id="PTHR14523">
    <property type="entry name" value="UNCHARACTERIZED PROTEIN C17ORF53 HOMOLOG"/>
    <property type="match status" value="1"/>
</dbReference>
<dbReference type="GO" id="GO:0000725">
    <property type="term" value="P:recombinational repair"/>
    <property type="evidence" value="ECO:0007669"/>
    <property type="project" value="InterPro"/>
</dbReference>
<evidence type="ECO:0000313" key="3">
    <source>
        <dbReference type="Proteomes" id="UP001515500"/>
    </source>
</evidence>
<sequence>MASVAAAGWEDAIDVDDSDLPSLLSPPPPPPPPPLTNPSLPSLRACSQPARPSSHSQPPDNAAPQLKARSETRKLIPGPAGAVQAAMLRRSASPAVPPSRTGLRPETEVGVDFRPDLDEDDEDFKMNPWLSALNFLGEGIVTLLRCQLDRSKSCESDFERFPQVSGIVKSCTPNGLGDLFITLKDPTGTIDASVHRTVIESRKLGGGISVGCVLILKQVLHLPPVVLKFSLVDDFDCCYFFPINSYRLGVGV</sequence>
<evidence type="ECO:0000313" key="4">
    <source>
        <dbReference type="RefSeq" id="XP_039122120.1"/>
    </source>
</evidence>
<proteinExistence type="predicted"/>